<organism evidence="7 8">
    <name type="scientific">Paenisporosarcina antarctica</name>
    <dbReference type="NCBI Taxonomy" id="417367"/>
    <lineage>
        <taxon>Bacteria</taxon>
        <taxon>Bacillati</taxon>
        <taxon>Bacillota</taxon>
        <taxon>Bacilli</taxon>
        <taxon>Bacillales</taxon>
        <taxon>Caryophanaceae</taxon>
        <taxon>Paenisporosarcina</taxon>
    </lineage>
</organism>
<dbReference type="NCBIfam" id="TIGR01732">
    <property type="entry name" value="tiny_TM_bacill"/>
    <property type="match status" value="1"/>
</dbReference>
<evidence type="ECO:0000256" key="3">
    <source>
        <dbReference type="ARBA" id="ARBA00022692"/>
    </source>
</evidence>
<dbReference type="RefSeq" id="WP_134210270.1">
    <property type="nucleotide sequence ID" value="NZ_CP038015.1"/>
</dbReference>
<dbReference type="AlphaFoldDB" id="A0A4P6ZZF2"/>
<comment type="subcellular location">
    <subcellularLocation>
        <location evidence="1">Membrane</location>
    </subcellularLocation>
</comment>
<proteinExistence type="inferred from homology"/>
<evidence type="ECO:0000256" key="4">
    <source>
        <dbReference type="ARBA" id="ARBA00022989"/>
    </source>
</evidence>
<evidence type="ECO:0000313" key="7">
    <source>
        <dbReference type="EMBL" id="QBP41684.1"/>
    </source>
</evidence>
<dbReference type="Proteomes" id="UP000294292">
    <property type="component" value="Chromosome"/>
</dbReference>
<protein>
    <submittedName>
        <fullName evidence="7">YjcZ family sporulation protein</fullName>
    </submittedName>
</protein>
<evidence type="ECO:0000256" key="5">
    <source>
        <dbReference type="ARBA" id="ARBA00023136"/>
    </source>
</evidence>
<dbReference type="EMBL" id="CP038015">
    <property type="protein sequence ID" value="QBP41684.1"/>
    <property type="molecule type" value="Genomic_DNA"/>
</dbReference>
<evidence type="ECO:0000313" key="8">
    <source>
        <dbReference type="Proteomes" id="UP000294292"/>
    </source>
</evidence>
<keyword evidence="5 6" id="KW-0472">Membrane</keyword>
<comment type="similarity">
    <text evidence="2">Belongs to the SscA family.</text>
</comment>
<sequence>MRFLRWLSTNTSNSCSYKGSTFVLIIVLFILFIIVSSYYVK</sequence>
<gene>
    <name evidence="7" type="ORF">E2636_11255</name>
</gene>
<feature type="transmembrane region" description="Helical" evidence="6">
    <location>
        <begin position="21"/>
        <end position="40"/>
    </location>
</feature>
<evidence type="ECO:0000256" key="2">
    <source>
        <dbReference type="ARBA" id="ARBA00010221"/>
    </source>
</evidence>
<dbReference type="Pfam" id="PF09680">
    <property type="entry name" value="YjcZ_2"/>
    <property type="match status" value="1"/>
</dbReference>
<name>A0A4P6ZZF2_9BACL</name>
<accession>A0A4P6ZZF2</accession>
<evidence type="ECO:0000256" key="6">
    <source>
        <dbReference type="SAM" id="Phobius"/>
    </source>
</evidence>
<keyword evidence="4 6" id="KW-1133">Transmembrane helix</keyword>
<keyword evidence="3 6" id="KW-0812">Transmembrane</keyword>
<dbReference type="InterPro" id="IPR010070">
    <property type="entry name" value="YjcZ-like"/>
</dbReference>
<keyword evidence="8" id="KW-1185">Reference proteome</keyword>
<dbReference type="GO" id="GO:0016020">
    <property type="term" value="C:membrane"/>
    <property type="evidence" value="ECO:0007669"/>
    <property type="project" value="UniProtKB-SubCell"/>
</dbReference>
<dbReference type="KEGG" id="panc:E2636_11255"/>
<evidence type="ECO:0000256" key="1">
    <source>
        <dbReference type="ARBA" id="ARBA00004370"/>
    </source>
</evidence>
<reference evidence="7 8" key="1">
    <citation type="submission" date="2019-03" db="EMBL/GenBank/DDBJ databases">
        <title>Complete genome sequence of Paenisporosarcina antarctica CGMCC 1.6503T.</title>
        <authorList>
            <person name="Rong J.-C."/>
            <person name="Chi N.-Y."/>
            <person name="Zhang Q.-F."/>
        </authorList>
    </citation>
    <scope>NUCLEOTIDE SEQUENCE [LARGE SCALE GENOMIC DNA]</scope>
    <source>
        <strain evidence="7 8">CGMCC 1.6503</strain>
    </source>
</reference>